<evidence type="ECO:0000259" key="6">
    <source>
        <dbReference type="Pfam" id="PF23186"/>
    </source>
</evidence>
<dbReference type="InterPro" id="IPR055487">
    <property type="entry name" value="DUF7059"/>
</dbReference>
<feature type="domain" description="Methyltransferase small" evidence="5">
    <location>
        <begin position="147"/>
        <end position="267"/>
    </location>
</feature>
<dbReference type="InterPro" id="IPR041881">
    <property type="entry name" value="PqqD_sf"/>
</dbReference>
<dbReference type="GO" id="GO:0032259">
    <property type="term" value="P:methylation"/>
    <property type="evidence" value="ECO:0007669"/>
    <property type="project" value="UniProtKB-KW"/>
</dbReference>
<keyword evidence="9" id="KW-1185">Reference proteome</keyword>
<organism evidence="8 9">
    <name type="scientific">Pilimelia columellifera subsp. columellifera</name>
    <dbReference type="NCBI Taxonomy" id="706583"/>
    <lineage>
        <taxon>Bacteria</taxon>
        <taxon>Bacillati</taxon>
        <taxon>Actinomycetota</taxon>
        <taxon>Actinomycetes</taxon>
        <taxon>Micromonosporales</taxon>
        <taxon>Micromonosporaceae</taxon>
        <taxon>Pilimelia</taxon>
    </lineage>
</organism>
<dbReference type="EMBL" id="BAAARY010000002">
    <property type="protein sequence ID" value="GAA2513316.1"/>
    <property type="molecule type" value="Genomic_DNA"/>
</dbReference>
<dbReference type="Gene3D" id="1.10.10.1150">
    <property type="entry name" value="Coenzyme PQQ synthesis protein D (PqqD)"/>
    <property type="match status" value="1"/>
</dbReference>
<comment type="caution">
    <text evidence="8">The sequence shown here is derived from an EMBL/GenBank/DDBJ whole genome shotgun (WGS) entry which is preliminary data.</text>
</comment>
<evidence type="ECO:0000313" key="9">
    <source>
        <dbReference type="Proteomes" id="UP001499978"/>
    </source>
</evidence>
<reference evidence="8 9" key="1">
    <citation type="journal article" date="2019" name="Int. J. Syst. Evol. Microbiol.">
        <title>The Global Catalogue of Microorganisms (GCM) 10K type strain sequencing project: providing services to taxonomists for standard genome sequencing and annotation.</title>
        <authorList>
            <consortium name="The Broad Institute Genomics Platform"/>
            <consortium name="The Broad Institute Genome Sequencing Center for Infectious Disease"/>
            <person name="Wu L."/>
            <person name="Ma J."/>
        </authorList>
    </citation>
    <scope>NUCLEOTIDE SEQUENCE [LARGE SCALE GENOMIC DNA]</scope>
    <source>
        <strain evidence="8 9">JCM 3367</strain>
    </source>
</reference>
<dbReference type="Proteomes" id="UP001499978">
    <property type="component" value="Unassembled WGS sequence"/>
</dbReference>
<dbReference type="InterPro" id="IPR052190">
    <property type="entry name" value="Euk-Arch_PrmC-MTase"/>
</dbReference>
<evidence type="ECO:0000256" key="2">
    <source>
        <dbReference type="ARBA" id="ARBA00022603"/>
    </source>
</evidence>
<dbReference type="PANTHER" id="PTHR45875">
    <property type="entry name" value="METHYLTRANSFERASE N6AMT1"/>
    <property type="match status" value="1"/>
</dbReference>
<dbReference type="Pfam" id="PF23186">
    <property type="entry name" value="DUF7059"/>
    <property type="match status" value="1"/>
</dbReference>
<feature type="domain" description="DUF7059" evidence="6">
    <location>
        <begin position="16"/>
        <end position="98"/>
    </location>
</feature>
<dbReference type="InterPro" id="IPR029063">
    <property type="entry name" value="SAM-dependent_MTases_sf"/>
</dbReference>
<gene>
    <name evidence="8" type="ORF">GCM10010201_06160</name>
</gene>
<keyword evidence="3" id="KW-0808">Transferase</keyword>
<protein>
    <submittedName>
        <fullName evidence="8">Methyltransferase</fullName>
    </submittedName>
</protein>
<keyword evidence="2 8" id="KW-0489">Methyltransferase</keyword>
<evidence type="ECO:0000256" key="1">
    <source>
        <dbReference type="ARBA" id="ARBA00006149"/>
    </source>
</evidence>
<dbReference type="Pfam" id="PF25004">
    <property type="entry name" value="DUF7782"/>
    <property type="match status" value="1"/>
</dbReference>
<dbReference type="InterPro" id="IPR007848">
    <property type="entry name" value="Small_mtfrase_dom"/>
</dbReference>
<dbReference type="Gene3D" id="3.40.50.150">
    <property type="entry name" value="Vaccinia Virus protein VP39"/>
    <property type="match status" value="1"/>
</dbReference>
<evidence type="ECO:0000256" key="4">
    <source>
        <dbReference type="ARBA" id="ARBA00022691"/>
    </source>
</evidence>
<keyword evidence="4" id="KW-0949">S-adenosyl-L-methionine</keyword>
<evidence type="ECO:0000259" key="5">
    <source>
        <dbReference type="Pfam" id="PF05175"/>
    </source>
</evidence>
<dbReference type="InterPro" id="IPR002052">
    <property type="entry name" value="DNA_methylase_N6_adenine_CS"/>
</dbReference>
<dbReference type="SUPFAM" id="SSF53335">
    <property type="entry name" value="S-adenosyl-L-methionine-dependent methyltransferases"/>
    <property type="match status" value="1"/>
</dbReference>
<accession>A0ABN3N3V9</accession>
<dbReference type="Pfam" id="PF05175">
    <property type="entry name" value="MTS"/>
    <property type="match status" value="1"/>
</dbReference>
<name>A0ABN3N3V9_9ACTN</name>
<dbReference type="GO" id="GO:0008168">
    <property type="term" value="F:methyltransferase activity"/>
    <property type="evidence" value="ECO:0007669"/>
    <property type="project" value="UniProtKB-KW"/>
</dbReference>
<sequence>MLSIDDIARLRDALTAADFTDQGIAGRLGPDAVAAIGRGDHRAALRATADRDPLATLIRLFVCQQVEPAPAVRAALAPLDLDEAVAGGIVTDAAGCLRQGVDLQPYGDRWWIVADPPAWTHRGGPLPANHVLGLGGASATLAAATIRAPVRTALDLGAGCGVQALRLGAHAERVTATDLSRRALRFAATTAALSGQSWELLHGDLAAPVAGRRFDLVVSNPPFVVGPGRATHTYRDSGRAGDAICAELAAAAPSLLTEGGTMQFLANWAHVRGQDWRERVSGWVTGTGVDAWIIQREVSDPASYVRLWLADAGEPADPQRMADWLDWCDAQGIEGIGFGLVSLRRTDSAAPVVRAEELRQQVAGELGGHVAAWFDRQRWLRSHDSGALLATRFRAADGLKLRQEARRENGDWAVTRQVLALTDGLRWQEEVDPVALAVVSGCDGDASLGEQLTVLAAAYETPAWQLGAMVTPLVARLVERGLLVPAAG</sequence>
<comment type="similarity">
    <text evidence="1">Belongs to the eukaryotic/archaeal PrmC-related family.</text>
</comment>
<dbReference type="PANTHER" id="PTHR45875:SF1">
    <property type="entry name" value="METHYLTRANSFERASE N6AMT1"/>
    <property type="match status" value="1"/>
</dbReference>
<dbReference type="InterPro" id="IPR056684">
    <property type="entry name" value="DUF7782"/>
</dbReference>
<dbReference type="CDD" id="cd02440">
    <property type="entry name" value="AdoMet_MTases"/>
    <property type="match status" value="1"/>
</dbReference>
<evidence type="ECO:0000259" key="7">
    <source>
        <dbReference type="Pfam" id="PF25004"/>
    </source>
</evidence>
<proteinExistence type="inferred from homology"/>
<feature type="domain" description="DUF7782" evidence="7">
    <location>
        <begin position="371"/>
        <end position="485"/>
    </location>
</feature>
<dbReference type="PROSITE" id="PS00092">
    <property type="entry name" value="N6_MTASE"/>
    <property type="match status" value="1"/>
</dbReference>
<evidence type="ECO:0000256" key="3">
    <source>
        <dbReference type="ARBA" id="ARBA00022679"/>
    </source>
</evidence>
<evidence type="ECO:0000313" key="8">
    <source>
        <dbReference type="EMBL" id="GAA2513316.1"/>
    </source>
</evidence>